<gene>
    <name evidence="3" type="ORF">PGLA2088_LOCUS42406</name>
</gene>
<evidence type="ECO:0000259" key="2">
    <source>
        <dbReference type="PROSITE" id="PS50042"/>
    </source>
</evidence>
<dbReference type="PANTHER" id="PTHR23011">
    <property type="entry name" value="CYCLIC NUCLEOTIDE-BINDING DOMAIN CONTAINING PROTEIN"/>
    <property type="match status" value="1"/>
</dbReference>
<feature type="region of interest" description="Disordered" evidence="1">
    <location>
        <begin position="1"/>
        <end position="22"/>
    </location>
</feature>
<dbReference type="PROSITE" id="PS00888">
    <property type="entry name" value="CNMP_BINDING_1"/>
    <property type="match status" value="1"/>
</dbReference>
<reference evidence="3" key="1">
    <citation type="submission" date="2021-02" db="EMBL/GenBank/DDBJ databases">
        <authorList>
            <person name="Dougan E. K."/>
            <person name="Rhodes N."/>
            <person name="Thang M."/>
            <person name="Chan C."/>
        </authorList>
    </citation>
    <scope>NUCLEOTIDE SEQUENCE</scope>
</reference>
<dbReference type="InterPro" id="IPR014710">
    <property type="entry name" value="RmlC-like_jellyroll"/>
</dbReference>
<proteinExistence type="predicted"/>
<dbReference type="EMBL" id="CAJNNW010034303">
    <property type="protein sequence ID" value="CAE8722250.1"/>
    <property type="molecule type" value="Genomic_DNA"/>
</dbReference>
<dbReference type="SMART" id="SM00100">
    <property type="entry name" value="cNMP"/>
    <property type="match status" value="1"/>
</dbReference>
<name>A0A813LC57_POLGL</name>
<protein>
    <recommendedName>
        <fullName evidence="2">Cyclic nucleotide-binding domain-containing protein</fullName>
    </recommendedName>
</protein>
<sequence>MPTVSVEAAGTGEKEEQTEKDEVCSSGATGLWQMVGSKVSIITQMAEMKPELPEKARQRRIQRKTLKTLFDTVQLPSVEQLDELLDAADDDSEESADEHQMASAPVLKGAGQALRKEIGARTPEDIDEIFNMIKVIQNSFFARLEDSVKRAVCERLTIQEFKSREMICDYGDVGDRLYLIYSGRVQIEVPSEKPQEGVTPRWVKMAVLEQGKVFGELALMGQENNKRKARCTAKESTTLLTLTAWDYRWCVGFSQESFVRERVTFLKSAERAVLDGIQEVDLQAMAGCLTEETFIGEQEILKQATEVDRVIFVKSGFCKVVRQLHPRHRDQFKVHAETGKKMPNPFADGTDNEGLQVGKKEFFPKRNALISAASGGREKSDRVNPSVSQGGEVLGLGSRQALRKLLRQHQKMEEAHDTSAADEAGEAEAAEPWASSPPDATRPVAPKLLTKAVSISIPDSPRSRSSVDKGSNTPRRGGGFNTPGADSSAACFSGAAGEGEEEPAELVVVDILQAGRSFGIMELMEGLTYQCSVVPFPMAQVYVISKFDFIRNVSKAILHRLFCDCKGRLSDERLMHRLKQKTRWGNYKRELLRDIQNLNSRASKGIIDRRDPPSRGVGVSGLPEEDYARVGRGEKLWDKRAQTPPKKDLLTAQVKQIFHVRCIRDDSGKPKVVVDREQRDASMDALEEKLLSTVATARFRDKLRRKEDGANRGRSSRLVCADEFDSEADGLDTTQSGGRSAPTSPRAGANRILSAQELDIQAKTAAENHFSGKQDRLEAVRRLAQTQAVEQQRLAALGQRRASNAGNVPVPGANPSGRRGSNFGGRRASNFGQKSSVVGGLPAVGPPGGSMSARRQSVQRPPQLGSSGGLAAGATASLKKASQKT</sequence>
<organism evidence="3 4">
    <name type="scientific">Polarella glacialis</name>
    <name type="common">Dinoflagellate</name>
    <dbReference type="NCBI Taxonomy" id="89957"/>
    <lineage>
        <taxon>Eukaryota</taxon>
        <taxon>Sar</taxon>
        <taxon>Alveolata</taxon>
        <taxon>Dinophyceae</taxon>
        <taxon>Suessiales</taxon>
        <taxon>Suessiaceae</taxon>
        <taxon>Polarella</taxon>
    </lineage>
</organism>
<evidence type="ECO:0000313" key="3">
    <source>
        <dbReference type="EMBL" id="CAE8722250.1"/>
    </source>
</evidence>
<dbReference type="InterPro" id="IPR018488">
    <property type="entry name" value="cNMP-bd_CS"/>
</dbReference>
<evidence type="ECO:0000313" key="4">
    <source>
        <dbReference type="Proteomes" id="UP000626109"/>
    </source>
</evidence>
<feature type="domain" description="Cyclic nucleotide-binding" evidence="2">
    <location>
        <begin position="140"/>
        <end position="268"/>
    </location>
</feature>
<dbReference type="CDD" id="cd00038">
    <property type="entry name" value="CAP_ED"/>
    <property type="match status" value="1"/>
</dbReference>
<feature type="compositionally biased region" description="Low complexity" evidence="1">
    <location>
        <begin position="484"/>
        <end position="495"/>
    </location>
</feature>
<comment type="caution">
    <text evidence="3">The sequence shown here is derived from an EMBL/GenBank/DDBJ whole genome shotgun (WGS) entry which is preliminary data.</text>
</comment>
<feature type="compositionally biased region" description="Low complexity" evidence="1">
    <location>
        <begin position="872"/>
        <end position="885"/>
    </location>
</feature>
<feature type="compositionally biased region" description="Low complexity" evidence="1">
    <location>
        <begin position="814"/>
        <end position="843"/>
    </location>
</feature>
<dbReference type="Gene3D" id="2.60.120.10">
    <property type="entry name" value="Jelly Rolls"/>
    <property type="match status" value="1"/>
</dbReference>
<dbReference type="InterPro" id="IPR018490">
    <property type="entry name" value="cNMP-bd_dom_sf"/>
</dbReference>
<dbReference type="Proteomes" id="UP000626109">
    <property type="component" value="Unassembled WGS sequence"/>
</dbReference>
<feature type="compositionally biased region" description="Basic and acidic residues" evidence="1">
    <location>
        <begin position="12"/>
        <end position="22"/>
    </location>
</feature>
<accession>A0A813LC57</accession>
<evidence type="ECO:0000256" key="1">
    <source>
        <dbReference type="SAM" id="MobiDB-lite"/>
    </source>
</evidence>
<feature type="compositionally biased region" description="Low complexity" evidence="1">
    <location>
        <begin position="430"/>
        <end position="439"/>
    </location>
</feature>
<dbReference type="SUPFAM" id="SSF51206">
    <property type="entry name" value="cAMP-binding domain-like"/>
    <property type="match status" value="2"/>
</dbReference>
<feature type="region of interest" description="Disordered" evidence="1">
    <location>
        <begin position="371"/>
        <end position="395"/>
    </location>
</feature>
<dbReference type="AlphaFoldDB" id="A0A813LC57"/>
<feature type="region of interest" description="Disordered" evidence="1">
    <location>
        <begin position="408"/>
        <end position="495"/>
    </location>
</feature>
<dbReference type="Pfam" id="PF00027">
    <property type="entry name" value="cNMP_binding"/>
    <property type="match status" value="1"/>
</dbReference>
<feature type="compositionally biased region" description="Polar residues" evidence="1">
    <location>
        <begin position="732"/>
        <end position="743"/>
    </location>
</feature>
<dbReference type="PROSITE" id="PS50042">
    <property type="entry name" value="CNMP_BINDING_3"/>
    <property type="match status" value="1"/>
</dbReference>
<feature type="compositionally biased region" description="Basic and acidic residues" evidence="1">
    <location>
        <begin position="410"/>
        <end position="419"/>
    </location>
</feature>
<feature type="region of interest" description="Disordered" evidence="1">
    <location>
        <begin position="339"/>
        <end position="358"/>
    </location>
</feature>
<dbReference type="InterPro" id="IPR000595">
    <property type="entry name" value="cNMP-bd_dom"/>
</dbReference>
<feature type="region of interest" description="Disordered" evidence="1">
    <location>
        <begin position="728"/>
        <end position="747"/>
    </location>
</feature>
<dbReference type="PANTHER" id="PTHR23011:SF28">
    <property type="entry name" value="CYCLIC NUCLEOTIDE-BINDING DOMAIN CONTAINING PROTEIN"/>
    <property type="match status" value="1"/>
</dbReference>
<feature type="region of interest" description="Disordered" evidence="1">
    <location>
        <begin position="797"/>
        <end position="885"/>
    </location>
</feature>